<feature type="chain" id="PRO_5036030729" evidence="3">
    <location>
        <begin position="24"/>
        <end position="542"/>
    </location>
</feature>
<dbReference type="OrthoDB" id="9800974at2"/>
<keyword evidence="2" id="KW-0326">Glycosidase</keyword>
<dbReference type="EMBL" id="CP019603">
    <property type="protein sequence ID" value="ARU18000.1"/>
    <property type="molecule type" value="Genomic_DNA"/>
</dbReference>
<evidence type="ECO:0000313" key="6">
    <source>
        <dbReference type="EMBL" id="ARU18000.1"/>
    </source>
</evidence>
<sequence length="542" mass="59562">MKAIFLCGALAGSIALTPLAAFAQQPLPRIESANGKHLLMVDGEPFLMLGAQANNSSNYPAVLPQVWPMMERLHANTLEIPIAWEQFEPEEGRFDYSYLEALVEGARERNKRLVLLWFATWKNTGPSYAPLWVKTDIERFPRMRTAEGNAHYALSPHARSTLEADKRAFVELMRWLRDNDPQRTVIMVQPENEVGVYGQKRDHSAEAEKLFAGPIPAGLARHTGKSGSWREAFGPLADSAFNSWYTARYIDEIAAAGQEVLDLPMYANAALSDPFSPPGEGGGASGGPDMPVIDIWKAAAPHIDFVAPDIYMRDQQQVAEVMRLYARPDNALMIPEIGNAADYARFWWTALGHGAIGFAPFGMDDTGYSNYPLGAKELDEDTVEAFAAKYRLFAPMAGAWARVAARSPTWGAAKPSDGSSQSQRMGRWTAHVEYGEWQFGDRDSPWLKSDPHPTEGQPVGGAVFVQTGPDEFLVAGSNARVHLGLAEAAPGQSSAMLRVEEGTLAEDGSFVMRRVWNGDQTDHGLNFTSQPVLLKVTMGSYQ</sequence>
<dbReference type="InterPro" id="IPR013529">
    <property type="entry name" value="Glyco_hydro_42_N"/>
</dbReference>
<feature type="domain" description="DUF5597" evidence="5">
    <location>
        <begin position="386"/>
        <end position="527"/>
    </location>
</feature>
<dbReference type="SUPFAM" id="SSF51445">
    <property type="entry name" value="(Trans)glycosidases"/>
    <property type="match status" value="1"/>
</dbReference>
<accession>A0A1Z1FGZ7</accession>
<dbReference type="STRING" id="450378.GCA_001661675_03412"/>
<dbReference type="Gene3D" id="3.20.20.80">
    <property type="entry name" value="Glycosidases"/>
    <property type="match status" value="1"/>
</dbReference>
<dbReference type="Proteomes" id="UP000195807">
    <property type="component" value="Plasmid pCME4A9I"/>
</dbReference>
<keyword evidence="8" id="KW-1185">Reference proteome</keyword>
<dbReference type="KEGG" id="cman:A9D14_16970"/>
<dbReference type="AlphaFoldDB" id="A0A1Z1FGZ7"/>
<geneLocation type="plasmid" evidence="6">
    <name>pCME4A9I</name>
</geneLocation>
<dbReference type="InterPro" id="IPR040719">
    <property type="entry name" value="DUF5597"/>
</dbReference>
<geneLocation type="plasmid" evidence="7 9">
    <name>plas1</name>
</geneLocation>
<protein>
    <submittedName>
        <fullName evidence="7">DUF5597 domain-containing protein</fullName>
    </submittedName>
    <submittedName>
        <fullName evidence="6">Glycoside hydrolase</fullName>
    </submittedName>
</protein>
<dbReference type="RefSeq" id="WP_066850502.1">
    <property type="nucleotide sequence ID" value="NZ_CP019603.1"/>
</dbReference>
<dbReference type="EMBL" id="CP060053">
    <property type="protein sequence ID" value="QNE07506.1"/>
    <property type="molecule type" value="Genomic_DNA"/>
</dbReference>
<dbReference type="GO" id="GO:0004565">
    <property type="term" value="F:beta-galactosidase activity"/>
    <property type="evidence" value="ECO:0007669"/>
    <property type="project" value="InterPro"/>
</dbReference>
<organism evidence="6 8">
    <name type="scientific">Croceicoccus marinus</name>
    <dbReference type="NCBI Taxonomy" id="450378"/>
    <lineage>
        <taxon>Bacteria</taxon>
        <taxon>Pseudomonadati</taxon>
        <taxon>Pseudomonadota</taxon>
        <taxon>Alphaproteobacteria</taxon>
        <taxon>Sphingomonadales</taxon>
        <taxon>Erythrobacteraceae</taxon>
        <taxon>Croceicoccus</taxon>
    </lineage>
</organism>
<evidence type="ECO:0000313" key="8">
    <source>
        <dbReference type="Proteomes" id="UP000195807"/>
    </source>
</evidence>
<evidence type="ECO:0000313" key="7">
    <source>
        <dbReference type="EMBL" id="QNE07506.1"/>
    </source>
</evidence>
<evidence type="ECO:0000256" key="2">
    <source>
        <dbReference type="ARBA" id="ARBA00023295"/>
    </source>
</evidence>
<feature type="signal peptide" evidence="3">
    <location>
        <begin position="1"/>
        <end position="23"/>
    </location>
</feature>
<evidence type="ECO:0000256" key="1">
    <source>
        <dbReference type="ARBA" id="ARBA00022801"/>
    </source>
</evidence>
<keyword evidence="3" id="KW-0732">Signal</keyword>
<keyword evidence="1 6" id="KW-0378">Hydrolase</keyword>
<evidence type="ECO:0000313" key="9">
    <source>
        <dbReference type="Proteomes" id="UP000515297"/>
    </source>
</evidence>
<feature type="domain" description="Glycoside hydrolase family 42 N-terminal" evidence="4">
    <location>
        <begin position="68"/>
        <end position="211"/>
    </location>
</feature>
<keyword evidence="6" id="KW-0614">Plasmid</keyword>
<dbReference type="Gene3D" id="2.60.220.20">
    <property type="entry name" value="putative beta-Galactosidase from caulobacter crescentus"/>
    <property type="match status" value="1"/>
</dbReference>
<geneLocation type="plasmid" evidence="8">
    <name>pcme4a9i</name>
</geneLocation>
<proteinExistence type="predicted"/>
<reference evidence="6 8" key="1">
    <citation type="submission" date="2017-01" db="EMBL/GenBank/DDBJ databases">
        <title>Complete genome sequence of esterase-producing bacterium Croceicoccus marinus E4A9.</title>
        <authorList>
            <person name="Wu Y.-H."/>
            <person name="Cheng H."/>
            <person name="Xu L."/>
            <person name="Huo Y.-Y."/>
            <person name="Wang C.-S."/>
            <person name="Xu X.-W."/>
        </authorList>
    </citation>
    <scope>NUCLEOTIDE SEQUENCE [LARGE SCALE GENOMIC DNA]</scope>
    <source>
        <strain evidence="6 8">E4A9</strain>
        <plasmid evidence="6">pCME4A9I</plasmid>
        <plasmid evidence="8">Plasmid pcme4a9i</plasmid>
    </source>
</reference>
<evidence type="ECO:0000259" key="4">
    <source>
        <dbReference type="Pfam" id="PF02449"/>
    </source>
</evidence>
<dbReference type="Pfam" id="PF18120">
    <property type="entry name" value="DUF5597"/>
    <property type="match status" value="1"/>
</dbReference>
<name>A0A1Z1FGZ7_9SPHN</name>
<dbReference type="Proteomes" id="UP000515297">
    <property type="component" value="Plasmid plas1"/>
</dbReference>
<gene>
    <name evidence="6" type="ORF">A9D14_16970</name>
    <name evidence="7" type="ORF">H4O24_16695</name>
</gene>
<dbReference type="FunFam" id="3.20.20.80:FF:000135">
    <property type="entry name" value="Beta-galactosidase, putative, bgl35A"/>
    <property type="match status" value="1"/>
</dbReference>
<evidence type="ECO:0000256" key="3">
    <source>
        <dbReference type="SAM" id="SignalP"/>
    </source>
</evidence>
<dbReference type="GO" id="GO:0005975">
    <property type="term" value="P:carbohydrate metabolic process"/>
    <property type="evidence" value="ECO:0007669"/>
    <property type="project" value="InterPro"/>
</dbReference>
<reference evidence="7 9" key="2">
    <citation type="submission" date="2020-08" db="EMBL/GenBank/DDBJ databases">
        <authorList>
            <person name="Liu G."/>
            <person name="Sun C."/>
        </authorList>
    </citation>
    <scope>NUCLEOTIDE SEQUENCE [LARGE SCALE GENOMIC DNA]</scope>
    <source>
        <strain evidence="7 9">OT19</strain>
        <plasmid evidence="7 9">plas1</plasmid>
    </source>
</reference>
<dbReference type="GO" id="GO:0009341">
    <property type="term" value="C:beta-galactosidase complex"/>
    <property type="evidence" value="ECO:0007669"/>
    <property type="project" value="InterPro"/>
</dbReference>
<dbReference type="Pfam" id="PF02449">
    <property type="entry name" value="Glyco_hydro_42"/>
    <property type="match status" value="1"/>
</dbReference>
<dbReference type="InterPro" id="IPR017853">
    <property type="entry name" value="GH"/>
</dbReference>
<evidence type="ECO:0000259" key="5">
    <source>
        <dbReference type="Pfam" id="PF18120"/>
    </source>
</evidence>